<reference evidence="1" key="1">
    <citation type="submission" date="2021-06" db="EMBL/GenBank/DDBJ databases">
        <authorList>
            <person name="Kallberg Y."/>
            <person name="Tangrot J."/>
            <person name="Rosling A."/>
        </authorList>
    </citation>
    <scope>NUCLEOTIDE SEQUENCE</scope>
    <source>
        <strain evidence="1">UK204</strain>
    </source>
</reference>
<evidence type="ECO:0000313" key="2">
    <source>
        <dbReference type="Proteomes" id="UP000789570"/>
    </source>
</evidence>
<gene>
    <name evidence="1" type="ORF">FCALED_LOCUS16775</name>
</gene>
<organism evidence="1 2">
    <name type="scientific">Funneliformis caledonium</name>
    <dbReference type="NCBI Taxonomy" id="1117310"/>
    <lineage>
        <taxon>Eukaryota</taxon>
        <taxon>Fungi</taxon>
        <taxon>Fungi incertae sedis</taxon>
        <taxon>Mucoromycota</taxon>
        <taxon>Glomeromycotina</taxon>
        <taxon>Glomeromycetes</taxon>
        <taxon>Glomerales</taxon>
        <taxon>Glomeraceae</taxon>
        <taxon>Funneliformis</taxon>
    </lineage>
</organism>
<feature type="non-terminal residue" evidence="1">
    <location>
        <position position="112"/>
    </location>
</feature>
<protein>
    <submittedName>
        <fullName evidence="1">12644_t:CDS:1</fullName>
    </submittedName>
</protein>
<evidence type="ECO:0000313" key="1">
    <source>
        <dbReference type="EMBL" id="CAG8758594.1"/>
    </source>
</evidence>
<comment type="caution">
    <text evidence="1">The sequence shown here is derived from an EMBL/GenBank/DDBJ whole genome shotgun (WGS) entry which is preliminary data.</text>
</comment>
<keyword evidence="2" id="KW-1185">Reference proteome</keyword>
<name>A0A9N9NT56_9GLOM</name>
<dbReference type="OrthoDB" id="2371796at2759"/>
<accession>A0A9N9NT56</accession>
<sequence>NLLEISLFVDLSDYPSLLIETITDYCPLLTSFSIKIRKEDEIPKLFYLMKNSKNLKFLYILFSDFIYLHLTIKKNLKEFAQYISSTLVTLDISKWLISFKILENFLENLYHL</sequence>
<dbReference type="AlphaFoldDB" id="A0A9N9NT56"/>
<feature type="non-terminal residue" evidence="1">
    <location>
        <position position="1"/>
    </location>
</feature>
<dbReference type="Proteomes" id="UP000789570">
    <property type="component" value="Unassembled WGS sequence"/>
</dbReference>
<proteinExistence type="predicted"/>
<dbReference type="EMBL" id="CAJVPQ010021524">
    <property type="protein sequence ID" value="CAG8758594.1"/>
    <property type="molecule type" value="Genomic_DNA"/>
</dbReference>